<comment type="similarity">
    <text evidence="1 6">Belongs to the sigma-70 factor family. ECF subfamily.</text>
</comment>
<dbReference type="KEGG" id="sdyn:Mal52_22890"/>
<evidence type="ECO:0000313" key="10">
    <source>
        <dbReference type="EMBL" id="QDU43812.1"/>
    </source>
</evidence>
<name>A0A517ZMV1_9PLAN</name>
<dbReference type="InterPro" id="IPR013325">
    <property type="entry name" value="RNA_pol_sigma_r2"/>
</dbReference>
<feature type="region of interest" description="Disordered" evidence="7">
    <location>
        <begin position="141"/>
        <end position="160"/>
    </location>
</feature>
<dbReference type="InterPro" id="IPR014284">
    <property type="entry name" value="RNA_pol_sigma-70_dom"/>
</dbReference>
<feature type="domain" description="RNA polymerase sigma-70 region 2" evidence="8">
    <location>
        <begin position="68"/>
        <end position="134"/>
    </location>
</feature>
<proteinExistence type="inferred from homology"/>
<evidence type="ECO:0000256" key="1">
    <source>
        <dbReference type="ARBA" id="ARBA00010641"/>
    </source>
</evidence>
<dbReference type="PANTHER" id="PTHR43133">
    <property type="entry name" value="RNA POLYMERASE ECF-TYPE SIGMA FACTO"/>
    <property type="match status" value="1"/>
</dbReference>
<dbReference type="InterPro" id="IPR007627">
    <property type="entry name" value="RNA_pol_sigma70_r2"/>
</dbReference>
<dbReference type="NCBIfam" id="TIGR02937">
    <property type="entry name" value="sigma70-ECF"/>
    <property type="match status" value="1"/>
</dbReference>
<dbReference type="GO" id="GO:0003677">
    <property type="term" value="F:DNA binding"/>
    <property type="evidence" value="ECO:0007669"/>
    <property type="project" value="UniProtKB-KW"/>
</dbReference>
<keyword evidence="2 6" id="KW-0805">Transcription regulation</keyword>
<dbReference type="Pfam" id="PF08281">
    <property type="entry name" value="Sigma70_r4_2"/>
    <property type="match status" value="1"/>
</dbReference>
<evidence type="ECO:0000256" key="6">
    <source>
        <dbReference type="RuleBase" id="RU000716"/>
    </source>
</evidence>
<protein>
    <recommendedName>
        <fullName evidence="6">RNA polymerase sigma factor</fullName>
    </recommendedName>
</protein>
<evidence type="ECO:0000313" key="11">
    <source>
        <dbReference type="Proteomes" id="UP000319383"/>
    </source>
</evidence>
<dbReference type="GO" id="GO:0006352">
    <property type="term" value="P:DNA-templated transcription initiation"/>
    <property type="evidence" value="ECO:0007669"/>
    <property type="project" value="InterPro"/>
</dbReference>
<evidence type="ECO:0000259" key="9">
    <source>
        <dbReference type="Pfam" id="PF08281"/>
    </source>
</evidence>
<dbReference type="PROSITE" id="PS01063">
    <property type="entry name" value="SIGMA70_ECF"/>
    <property type="match status" value="1"/>
</dbReference>
<evidence type="ECO:0000259" key="8">
    <source>
        <dbReference type="Pfam" id="PF04542"/>
    </source>
</evidence>
<dbReference type="InterPro" id="IPR039425">
    <property type="entry name" value="RNA_pol_sigma-70-like"/>
</dbReference>
<dbReference type="AlphaFoldDB" id="A0A517ZMV1"/>
<accession>A0A517ZMV1</accession>
<dbReference type="InterPro" id="IPR036388">
    <property type="entry name" value="WH-like_DNA-bd_sf"/>
</dbReference>
<evidence type="ECO:0000256" key="4">
    <source>
        <dbReference type="ARBA" id="ARBA00023125"/>
    </source>
</evidence>
<dbReference type="InterPro" id="IPR000838">
    <property type="entry name" value="RNA_pol_sigma70_ECF_CS"/>
</dbReference>
<gene>
    <name evidence="10" type="primary">rpoE_2</name>
    <name evidence="10" type="ORF">Mal52_22890</name>
</gene>
<dbReference type="InterPro" id="IPR013324">
    <property type="entry name" value="RNA_pol_sigma_r3/r4-like"/>
</dbReference>
<feature type="domain" description="RNA polymerase sigma factor 70 region 4 type 2" evidence="9">
    <location>
        <begin position="178"/>
        <end position="230"/>
    </location>
</feature>
<reference evidence="10 11" key="1">
    <citation type="submission" date="2019-02" db="EMBL/GenBank/DDBJ databases">
        <title>Deep-cultivation of Planctomycetes and their phenomic and genomic characterization uncovers novel biology.</title>
        <authorList>
            <person name="Wiegand S."/>
            <person name="Jogler M."/>
            <person name="Boedeker C."/>
            <person name="Pinto D."/>
            <person name="Vollmers J."/>
            <person name="Rivas-Marin E."/>
            <person name="Kohn T."/>
            <person name="Peeters S.H."/>
            <person name="Heuer A."/>
            <person name="Rast P."/>
            <person name="Oberbeckmann S."/>
            <person name="Bunk B."/>
            <person name="Jeske O."/>
            <person name="Meyerdierks A."/>
            <person name="Storesund J.E."/>
            <person name="Kallscheuer N."/>
            <person name="Luecker S."/>
            <person name="Lage O.M."/>
            <person name="Pohl T."/>
            <person name="Merkel B.J."/>
            <person name="Hornburger P."/>
            <person name="Mueller R.-W."/>
            <person name="Bruemmer F."/>
            <person name="Labrenz M."/>
            <person name="Spormann A.M."/>
            <person name="Op den Camp H."/>
            <person name="Overmann J."/>
            <person name="Amann R."/>
            <person name="Jetten M.S.M."/>
            <person name="Mascher T."/>
            <person name="Medema M.H."/>
            <person name="Devos D.P."/>
            <person name="Kaster A.-K."/>
            <person name="Ovreas L."/>
            <person name="Rohde M."/>
            <person name="Galperin M.Y."/>
            <person name="Jogler C."/>
        </authorList>
    </citation>
    <scope>NUCLEOTIDE SEQUENCE [LARGE SCALE GENOMIC DNA]</scope>
    <source>
        <strain evidence="10 11">Mal52</strain>
    </source>
</reference>
<dbReference type="SUPFAM" id="SSF88946">
    <property type="entry name" value="Sigma2 domain of RNA polymerase sigma factors"/>
    <property type="match status" value="1"/>
</dbReference>
<keyword evidence="11" id="KW-1185">Reference proteome</keyword>
<dbReference type="Gene3D" id="1.10.10.10">
    <property type="entry name" value="Winged helix-like DNA-binding domain superfamily/Winged helix DNA-binding domain"/>
    <property type="match status" value="1"/>
</dbReference>
<keyword evidence="5 6" id="KW-0804">Transcription</keyword>
<keyword evidence="4 6" id="KW-0238">DNA-binding</keyword>
<sequence>MIGVQSVANFRETTVTAASAGGGVGGMLDWMCCGIDKYPSGAGVAVRLDDAEIMQRVKTGDVALFDELVRRYREPLLHVAWSKLGHREWAEDVVQEAFLAAYAARATYNPDFAFRTWLWTILLNLCRRQWKRRAAKGQELTQAFQSERGQSEPGTAGVREPVSHDCGLAQMLETEQRQNVLRMIAQLPEPQGDAIRLRFFAGLKFDEIAAAMESAVSTAKVRVRNGLRELTRQLQNDDEGPPRRGPFN</sequence>
<dbReference type="GO" id="GO:0016987">
    <property type="term" value="F:sigma factor activity"/>
    <property type="evidence" value="ECO:0007669"/>
    <property type="project" value="UniProtKB-KW"/>
</dbReference>
<dbReference type="SUPFAM" id="SSF88659">
    <property type="entry name" value="Sigma3 and sigma4 domains of RNA polymerase sigma factors"/>
    <property type="match status" value="1"/>
</dbReference>
<dbReference type="Pfam" id="PF04542">
    <property type="entry name" value="Sigma70_r2"/>
    <property type="match status" value="1"/>
</dbReference>
<dbReference type="InterPro" id="IPR013249">
    <property type="entry name" value="RNA_pol_sigma70_r4_t2"/>
</dbReference>
<dbReference type="PANTHER" id="PTHR43133:SF53">
    <property type="entry name" value="ECF RNA POLYMERASE SIGMA-E FACTOR"/>
    <property type="match status" value="1"/>
</dbReference>
<evidence type="ECO:0000256" key="3">
    <source>
        <dbReference type="ARBA" id="ARBA00023082"/>
    </source>
</evidence>
<dbReference type="Proteomes" id="UP000319383">
    <property type="component" value="Chromosome"/>
</dbReference>
<evidence type="ECO:0000256" key="2">
    <source>
        <dbReference type="ARBA" id="ARBA00023015"/>
    </source>
</evidence>
<keyword evidence="3 6" id="KW-0731">Sigma factor</keyword>
<organism evidence="10 11">
    <name type="scientific">Symmachiella dynata</name>
    <dbReference type="NCBI Taxonomy" id="2527995"/>
    <lineage>
        <taxon>Bacteria</taxon>
        <taxon>Pseudomonadati</taxon>
        <taxon>Planctomycetota</taxon>
        <taxon>Planctomycetia</taxon>
        <taxon>Planctomycetales</taxon>
        <taxon>Planctomycetaceae</taxon>
        <taxon>Symmachiella</taxon>
    </lineage>
</organism>
<dbReference type="EMBL" id="CP036276">
    <property type="protein sequence ID" value="QDU43812.1"/>
    <property type="molecule type" value="Genomic_DNA"/>
</dbReference>
<evidence type="ECO:0000256" key="7">
    <source>
        <dbReference type="SAM" id="MobiDB-lite"/>
    </source>
</evidence>
<dbReference type="Gene3D" id="1.10.1740.10">
    <property type="match status" value="1"/>
</dbReference>
<evidence type="ECO:0000256" key="5">
    <source>
        <dbReference type="ARBA" id="ARBA00023163"/>
    </source>
</evidence>